<dbReference type="EMBL" id="MT143467">
    <property type="protein sequence ID" value="QJA97155.1"/>
    <property type="molecule type" value="Genomic_DNA"/>
</dbReference>
<organism evidence="1">
    <name type="scientific">viral metagenome</name>
    <dbReference type="NCBI Taxonomy" id="1070528"/>
    <lineage>
        <taxon>unclassified sequences</taxon>
        <taxon>metagenomes</taxon>
        <taxon>organismal metagenomes</taxon>
    </lineage>
</organism>
<reference evidence="1" key="1">
    <citation type="submission" date="2020-03" db="EMBL/GenBank/DDBJ databases">
        <title>The deep terrestrial virosphere.</title>
        <authorList>
            <person name="Holmfeldt K."/>
            <person name="Nilsson E."/>
            <person name="Simone D."/>
            <person name="Lopez-Fernandez M."/>
            <person name="Wu X."/>
            <person name="de Brujin I."/>
            <person name="Lundin D."/>
            <person name="Andersson A."/>
            <person name="Bertilsson S."/>
            <person name="Dopson M."/>
        </authorList>
    </citation>
    <scope>NUCLEOTIDE SEQUENCE</scope>
    <source>
        <strain evidence="1">MM415B06612</strain>
    </source>
</reference>
<dbReference type="AlphaFoldDB" id="A0A6M3LWV7"/>
<proteinExistence type="predicted"/>
<sequence length="71" mass="7941">MGSPAPGGERTVREMELSDGDFYVCSGVRKYPYDVAQWGGDRLGIEFADYKEAKRLAELLQNGEAELLNNR</sequence>
<evidence type="ECO:0000313" key="1">
    <source>
        <dbReference type="EMBL" id="QJA97155.1"/>
    </source>
</evidence>
<gene>
    <name evidence="1" type="ORF">MM415B06612_0009</name>
</gene>
<accession>A0A6M3LWV7</accession>
<name>A0A6M3LWV7_9ZZZZ</name>
<protein>
    <submittedName>
        <fullName evidence="1">Uncharacterized protein</fullName>
    </submittedName>
</protein>